<dbReference type="PROSITE" id="PS51755">
    <property type="entry name" value="OMPR_PHOB"/>
    <property type="match status" value="1"/>
</dbReference>
<organism evidence="10 11">
    <name type="scientific">Solicola gregarius</name>
    <dbReference type="NCBI Taxonomy" id="2908642"/>
    <lineage>
        <taxon>Bacteria</taxon>
        <taxon>Bacillati</taxon>
        <taxon>Actinomycetota</taxon>
        <taxon>Actinomycetes</taxon>
        <taxon>Propionibacteriales</taxon>
        <taxon>Nocardioidaceae</taxon>
        <taxon>Solicola</taxon>
    </lineage>
</organism>
<dbReference type="PANTHER" id="PTHR48111">
    <property type="entry name" value="REGULATOR OF RPOS"/>
    <property type="match status" value="1"/>
</dbReference>
<dbReference type="Gene3D" id="3.40.50.2300">
    <property type="match status" value="1"/>
</dbReference>
<evidence type="ECO:0000256" key="7">
    <source>
        <dbReference type="PROSITE-ProRule" id="PRU01091"/>
    </source>
</evidence>
<protein>
    <recommendedName>
        <fullName evidence="5">Sensory transduction protein RegX3</fullName>
    </recommendedName>
</protein>
<dbReference type="PROSITE" id="PS50110">
    <property type="entry name" value="RESPONSE_REGULATORY"/>
    <property type="match status" value="1"/>
</dbReference>
<dbReference type="GO" id="GO:0000156">
    <property type="term" value="F:phosphorelay response regulator activity"/>
    <property type="evidence" value="ECO:0007669"/>
    <property type="project" value="TreeGrafter"/>
</dbReference>
<keyword evidence="11" id="KW-1185">Reference proteome</keyword>
<dbReference type="AlphaFoldDB" id="A0AA46TEZ6"/>
<keyword evidence="2" id="KW-0805">Transcription regulation</keyword>
<evidence type="ECO:0000256" key="5">
    <source>
        <dbReference type="ARBA" id="ARBA00041201"/>
    </source>
</evidence>
<dbReference type="SMART" id="SM00448">
    <property type="entry name" value="REC"/>
    <property type="match status" value="1"/>
</dbReference>
<proteinExistence type="predicted"/>
<dbReference type="InterPro" id="IPR036388">
    <property type="entry name" value="WH-like_DNA-bd_sf"/>
</dbReference>
<evidence type="ECO:0000259" key="9">
    <source>
        <dbReference type="PROSITE" id="PS51755"/>
    </source>
</evidence>
<evidence type="ECO:0000313" key="11">
    <source>
        <dbReference type="Proteomes" id="UP001164390"/>
    </source>
</evidence>
<dbReference type="Proteomes" id="UP001164390">
    <property type="component" value="Chromosome"/>
</dbReference>
<feature type="domain" description="OmpR/PhoB-type" evidence="9">
    <location>
        <begin position="122"/>
        <end position="217"/>
    </location>
</feature>
<dbReference type="GO" id="GO:0000976">
    <property type="term" value="F:transcription cis-regulatory region binding"/>
    <property type="evidence" value="ECO:0007669"/>
    <property type="project" value="TreeGrafter"/>
</dbReference>
<dbReference type="KEGG" id="sgrg:L0C25_15590"/>
<dbReference type="Gene3D" id="6.10.250.690">
    <property type="match status" value="1"/>
</dbReference>
<dbReference type="InterPro" id="IPR039420">
    <property type="entry name" value="WalR-like"/>
</dbReference>
<dbReference type="Gene3D" id="1.10.10.10">
    <property type="entry name" value="Winged helix-like DNA-binding domain superfamily/Winged helix DNA-binding domain"/>
    <property type="match status" value="1"/>
</dbReference>
<dbReference type="PANTHER" id="PTHR48111:SF72">
    <property type="entry name" value="SENSORY TRANSDUCTION PROTEIN REGX3"/>
    <property type="match status" value="1"/>
</dbReference>
<feature type="DNA-binding region" description="OmpR/PhoB-type" evidence="7">
    <location>
        <begin position="122"/>
        <end position="217"/>
    </location>
</feature>
<evidence type="ECO:0000256" key="4">
    <source>
        <dbReference type="ARBA" id="ARBA00023163"/>
    </source>
</evidence>
<evidence type="ECO:0000256" key="1">
    <source>
        <dbReference type="ARBA" id="ARBA00022553"/>
    </source>
</evidence>
<accession>A0AA46TEZ6</accession>
<dbReference type="GO" id="GO:0005829">
    <property type="term" value="C:cytosol"/>
    <property type="evidence" value="ECO:0007669"/>
    <property type="project" value="TreeGrafter"/>
</dbReference>
<evidence type="ECO:0000313" key="10">
    <source>
        <dbReference type="EMBL" id="UYM03963.1"/>
    </source>
</evidence>
<dbReference type="EMBL" id="CP094970">
    <property type="protein sequence ID" value="UYM03963.1"/>
    <property type="molecule type" value="Genomic_DNA"/>
</dbReference>
<dbReference type="CDD" id="cd00383">
    <property type="entry name" value="trans_reg_C"/>
    <property type="match status" value="1"/>
</dbReference>
<keyword evidence="1 6" id="KW-0597">Phosphoprotein</keyword>
<dbReference type="Pfam" id="PF00072">
    <property type="entry name" value="Response_reg"/>
    <property type="match status" value="1"/>
</dbReference>
<evidence type="ECO:0000256" key="6">
    <source>
        <dbReference type="PROSITE-ProRule" id="PRU00169"/>
    </source>
</evidence>
<feature type="domain" description="Response regulatory" evidence="8">
    <location>
        <begin position="2"/>
        <end position="113"/>
    </location>
</feature>
<dbReference type="InterPro" id="IPR011006">
    <property type="entry name" value="CheY-like_superfamily"/>
</dbReference>
<reference evidence="10" key="1">
    <citation type="submission" date="2022-01" db="EMBL/GenBank/DDBJ databases">
        <title>Nocardioidaceae gen. sp. A5X3R13.</title>
        <authorList>
            <person name="Lopez Marin M.A."/>
            <person name="Uhlik O."/>
        </authorList>
    </citation>
    <scope>NUCLEOTIDE SEQUENCE</scope>
    <source>
        <strain evidence="10">A5X3R13</strain>
    </source>
</reference>
<evidence type="ECO:0000256" key="3">
    <source>
        <dbReference type="ARBA" id="ARBA00023125"/>
    </source>
</evidence>
<feature type="modified residue" description="4-aspartylphosphate" evidence="6">
    <location>
        <position position="49"/>
    </location>
</feature>
<dbReference type="Pfam" id="PF00486">
    <property type="entry name" value="Trans_reg_C"/>
    <property type="match status" value="1"/>
</dbReference>
<dbReference type="InterPro" id="IPR001789">
    <property type="entry name" value="Sig_transdc_resp-reg_receiver"/>
</dbReference>
<dbReference type="GO" id="GO:0032993">
    <property type="term" value="C:protein-DNA complex"/>
    <property type="evidence" value="ECO:0007669"/>
    <property type="project" value="TreeGrafter"/>
</dbReference>
<dbReference type="RefSeq" id="WP_271632606.1">
    <property type="nucleotide sequence ID" value="NZ_CP094970.1"/>
</dbReference>
<dbReference type="GO" id="GO:0006355">
    <property type="term" value="P:regulation of DNA-templated transcription"/>
    <property type="evidence" value="ECO:0007669"/>
    <property type="project" value="InterPro"/>
</dbReference>
<gene>
    <name evidence="10" type="ORF">L0C25_15590</name>
</gene>
<keyword evidence="4" id="KW-0804">Transcription</keyword>
<dbReference type="CDD" id="cd17574">
    <property type="entry name" value="REC_OmpR"/>
    <property type="match status" value="1"/>
</dbReference>
<dbReference type="SUPFAM" id="SSF52172">
    <property type="entry name" value="CheY-like"/>
    <property type="match status" value="1"/>
</dbReference>
<sequence>MHILLVEDDDRVVAALRPALHRANLRVDRAATAAEALGRLEGIDLILLDMGLPDQDGLALCRQIRMTSEVPIIAVTARREESMVVAALRSGVDDYVTKPYRLAELVARIDAVMRRFDKHPAADVDEFGRIRIDAGARRAYVDEQPISLARKEFDLLHLLVRSNGDLVTREAIMETIWATSWVGASRTIDVHVATLRAKLGEPTLIETVRGAGYRLAGVLDA</sequence>
<name>A0AA46TEZ6_9ACTN</name>
<evidence type="ECO:0000256" key="2">
    <source>
        <dbReference type="ARBA" id="ARBA00023015"/>
    </source>
</evidence>
<evidence type="ECO:0000259" key="8">
    <source>
        <dbReference type="PROSITE" id="PS50110"/>
    </source>
</evidence>
<dbReference type="SMART" id="SM00862">
    <property type="entry name" value="Trans_reg_C"/>
    <property type="match status" value="1"/>
</dbReference>
<dbReference type="InterPro" id="IPR001867">
    <property type="entry name" value="OmpR/PhoB-type_DNA-bd"/>
</dbReference>
<keyword evidence="3 7" id="KW-0238">DNA-binding</keyword>